<accession>A0A6H5I9W1</accession>
<keyword evidence="2" id="KW-1185">Reference proteome</keyword>
<reference evidence="1 2" key="1">
    <citation type="submission" date="2020-02" db="EMBL/GenBank/DDBJ databases">
        <authorList>
            <person name="Ferguson B K."/>
        </authorList>
    </citation>
    <scope>NUCLEOTIDE SEQUENCE [LARGE SCALE GENOMIC DNA]</scope>
</reference>
<evidence type="ECO:0000313" key="2">
    <source>
        <dbReference type="Proteomes" id="UP000479190"/>
    </source>
</evidence>
<evidence type="ECO:0000313" key="1">
    <source>
        <dbReference type="EMBL" id="CAB0031724.1"/>
    </source>
</evidence>
<dbReference type="AlphaFoldDB" id="A0A6H5I9W1"/>
<feature type="non-terminal residue" evidence="1">
    <location>
        <position position="1"/>
    </location>
</feature>
<organism evidence="1 2">
    <name type="scientific">Trichogramma brassicae</name>
    <dbReference type="NCBI Taxonomy" id="86971"/>
    <lineage>
        <taxon>Eukaryota</taxon>
        <taxon>Metazoa</taxon>
        <taxon>Ecdysozoa</taxon>
        <taxon>Arthropoda</taxon>
        <taxon>Hexapoda</taxon>
        <taxon>Insecta</taxon>
        <taxon>Pterygota</taxon>
        <taxon>Neoptera</taxon>
        <taxon>Endopterygota</taxon>
        <taxon>Hymenoptera</taxon>
        <taxon>Apocrita</taxon>
        <taxon>Proctotrupomorpha</taxon>
        <taxon>Chalcidoidea</taxon>
        <taxon>Trichogrammatidae</taxon>
        <taxon>Trichogramma</taxon>
    </lineage>
</organism>
<protein>
    <submittedName>
        <fullName evidence="1">Uncharacterized protein</fullName>
    </submittedName>
</protein>
<proteinExistence type="predicted"/>
<name>A0A6H5I9W1_9HYME</name>
<gene>
    <name evidence="1" type="ORF">TBRA_LOCUS3689</name>
</gene>
<sequence length="366" mass="42093">YFNFLVYQSRLFCVKQLLYRSYTPSTRTLYQMAAPPSFGFSKQLEEQQLTRIQSGIAAHVRASVAFRRCSAHVAISRAAFDAKRRVRRVGRRFSSTSTSLLYFVCCVWGHLGKSSSIEFESARGCALRSPGRSPPLENVIQWRAPSFRADFSRVTCSRVDIPISALCTRTRQQRRRKFRRFSLILKLVTQKRRAAVRVLVPMLGYVCVPTHTHELMSAQASTYAYNNLYSLARLLLLGKFSPRIYIGMVYTLRRLLSVNPRTTLPLLQENVKSIRSLATPMVSIEKPTLKVFEASSSIEYSPLVSDNTKESKRLREKKIEKTTISLHVQEVKFPQLSDGSIRFSEISNFHRENRHQTLRATYVEKF</sequence>
<dbReference type="Proteomes" id="UP000479190">
    <property type="component" value="Unassembled WGS sequence"/>
</dbReference>
<feature type="non-terminal residue" evidence="1">
    <location>
        <position position="366"/>
    </location>
</feature>
<dbReference type="EMBL" id="CADCXV010000651">
    <property type="protein sequence ID" value="CAB0031724.1"/>
    <property type="molecule type" value="Genomic_DNA"/>
</dbReference>